<protein>
    <recommendedName>
        <fullName evidence="2">glutathione-specific gamma-glutamylcyclotransferase</fullName>
        <ecNumber evidence="2">4.3.2.7</ecNumber>
    </recommendedName>
    <alternativeName>
        <fullName evidence="4">Cation transport regulator-like protein 2</fullName>
    </alternativeName>
</protein>
<dbReference type="SUPFAM" id="SSF110857">
    <property type="entry name" value="Gamma-glutamyl cyclotransferase-like"/>
    <property type="match status" value="1"/>
</dbReference>
<dbReference type="GO" id="GO:0006751">
    <property type="term" value="P:glutathione catabolic process"/>
    <property type="evidence" value="ECO:0007669"/>
    <property type="project" value="InterPro"/>
</dbReference>
<evidence type="ECO:0000256" key="2">
    <source>
        <dbReference type="ARBA" id="ARBA00012344"/>
    </source>
</evidence>
<dbReference type="Pfam" id="PF04752">
    <property type="entry name" value="ChaC"/>
    <property type="match status" value="1"/>
</dbReference>
<evidence type="ECO:0000313" key="8">
    <source>
        <dbReference type="Proteomes" id="UP000030742"/>
    </source>
</evidence>
<dbReference type="OrthoDB" id="1933483at2759"/>
<evidence type="ECO:0000313" key="7">
    <source>
        <dbReference type="EMBL" id="ERL86444.1"/>
    </source>
</evidence>
<comment type="catalytic activity">
    <reaction evidence="6">
        <text>glutathione = L-cysteinylglycine + 5-oxo-L-proline</text>
        <dbReference type="Rhea" id="RHEA:47724"/>
        <dbReference type="ChEBI" id="CHEBI:57925"/>
        <dbReference type="ChEBI" id="CHEBI:58402"/>
        <dbReference type="ChEBI" id="CHEBI:61694"/>
        <dbReference type="EC" id="4.3.2.7"/>
    </reaction>
</comment>
<evidence type="ECO:0000256" key="3">
    <source>
        <dbReference type="ARBA" id="ARBA00023239"/>
    </source>
</evidence>
<keyword evidence="3" id="KW-0456">Lyase</keyword>
<dbReference type="GO" id="GO:0005737">
    <property type="term" value="C:cytoplasm"/>
    <property type="evidence" value="ECO:0007669"/>
    <property type="project" value="TreeGrafter"/>
</dbReference>
<sequence>MWVFGYGSLMWKVDFSYSEKVIGYIKGYQRRFYQFSTDHRGTPENPGRVVTLVPASEDSRVYGIAYKIKDADVDSVIKHLDYREKGGYERKFVTFHPKEDSMEPFEMTIYLASFDNPNYAGHAEIEEIAHQVVQSVGPSGPNIDYVCNLAEIMRKVVPEAEDDHLFKLEANILKLLQQEGRIKDIAQPQN</sequence>
<dbReference type="PANTHER" id="PTHR12192:SF2">
    <property type="entry name" value="GLUTATHIONE-SPECIFIC GAMMA-GLUTAMYLCYCLOTRANSFERASE 2"/>
    <property type="match status" value="1"/>
</dbReference>
<dbReference type="InterPro" id="IPR013024">
    <property type="entry name" value="GGCT-like"/>
</dbReference>
<dbReference type="Proteomes" id="UP000030742">
    <property type="component" value="Unassembled WGS sequence"/>
</dbReference>
<dbReference type="InterPro" id="IPR006840">
    <property type="entry name" value="ChaC"/>
</dbReference>
<dbReference type="PANTHER" id="PTHR12192">
    <property type="entry name" value="CATION TRANSPORT PROTEIN CHAC-RELATED"/>
    <property type="match status" value="1"/>
</dbReference>
<reference evidence="7 8" key="1">
    <citation type="journal article" date="2013" name="Genome Biol.">
        <title>Draft genome of the mountain pine beetle, Dendroctonus ponderosae Hopkins, a major forest pest.</title>
        <authorList>
            <person name="Keeling C.I."/>
            <person name="Yuen M.M."/>
            <person name="Liao N.Y."/>
            <person name="Docking T.R."/>
            <person name="Chan S.K."/>
            <person name="Taylor G.A."/>
            <person name="Palmquist D.L."/>
            <person name="Jackman S.D."/>
            <person name="Nguyen A."/>
            <person name="Li M."/>
            <person name="Henderson H."/>
            <person name="Janes J.K."/>
            <person name="Zhao Y."/>
            <person name="Pandoh P."/>
            <person name="Moore R."/>
            <person name="Sperling F.A."/>
            <person name="Huber D.P."/>
            <person name="Birol I."/>
            <person name="Jones S.J."/>
            <person name="Bohlmann J."/>
        </authorList>
    </citation>
    <scope>NUCLEOTIDE SEQUENCE</scope>
</reference>
<dbReference type="CDD" id="cd06661">
    <property type="entry name" value="GGCT_like"/>
    <property type="match status" value="1"/>
</dbReference>
<gene>
    <name evidence="7" type="ORF">D910_03851</name>
</gene>
<evidence type="ECO:0000256" key="5">
    <source>
        <dbReference type="ARBA" id="ARBA00045227"/>
    </source>
</evidence>
<organism evidence="7 8">
    <name type="scientific">Dendroctonus ponderosae</name>
    <name type="common">Mountain pine beetle</name>
    <dbReference type="NCBI Taxonomy" id="77166"/>
    <lineage>
        <taxon>Eukaryota</taxon>
        <taxon>Metazoa</taxon>
        <taxon>Ecdysozoa</taxon>
        <taxon>Arthropoda</taxon>
        <taxon>Hexapoda</taxon>
        <taxon>Insecta</taxon>
        <taxon>Pterygota</taxon>
        <taxon>Neoptera</taxon>
        <taxon>Endopterygota</taxon>
        <taxon>Coleoptera</taxon>
        <taxon>Polyphaga</taxon>
        <taxon>Cucujiformia</taxon>
        <taxon>Curculionidae</taxon>
        <taxon>Scolytinae</taxon>
        <taxon>Dendroctonus</taxon>
    </lineage>
</organism>
<dbReference type="EMBL" id="KB631815">
    <property type="protein sequence ID" value="ERL86444.1"/>
    <property type="molecule type" value="Genomic_DNA"/>
</dbReference>
<evidence type="ECO:0000256" key="4">
    <source>
        <dbReference type="ARBA" id="ARBA00043195"/>
    </source>
</evidence>
<dbReference type="EC" id="4.3.2.7" evidence="2"/>
<dbReference type="Gene3D" id="3.10.490.10">
    <property type="entry name" value="Gamma-glutamyl cyclotransferase-like"/>
    <property type="match status" value="1"/>
</dbReference>
<name>U4TXW1_DENPD</name>
<dbReference type="InterPro" id="IPR036568">
    <property type="entry name" value="GGCT-like_sf"/>
</dbReference>
<comment type="function">
    <text evidence="5">Catalyzes the cleavage of glutathione into 5-oxo-L-proline and a Cys-Gly dipeptide. Acts specifically on glutathione, but not on other gamma-glutamyl peptides.</text>
</comment>
<evidence type="ECO:0000256" key="6">
    <source>
        <dbReference type="ARBA" id="ARBA00048073"/>
    </source>
</evidence>
<accession>U4TXW1</accession>
<dbReference type="GO" id="GO:0061928">
    <property type="term" value="F:glutathione specific gamma-glutamylcyclotransferase activity"/>
    <property type="evidence" value="ECO:0007669"/>
    <property type="project" value="UniProtKB-EC"/>
</dbReference>
<dbReference type="STRING" id="77166.U4TXW1"/>
<dbReference type="AlphaFoldDB" id="U4TXW1"/>
<evidence type="ECO:0000256" key="1">
    <source>
        <dbReference type="ARBA" id="ARBA00009662"/>
    </source>
</evidence>
<proteinExistence type="inferred from homology"/>
<comment type="similarity">
    <text evidence="1">Belongs to the gamma-glutamylcyclotransferase family. ChaC subfamily.</text>
</comment>